<dbReference type="PANTHER" id="PTHR13383">
    <property type="entry name" value="RIBONUCLEASE H2 SUBUNIT B"/>
    <property type="match status" value="1"/>
</dbReference>
<comment type="caution">
    <text evidence="1">The sequence shown here is derived from an EMBL/GenBank/DDBJ whole genome shotgun (WGS) entry which is preliminary data.</text>
</comment>
<dbReference type="Proteomes" id="UP000266841">
    <property type="component" value="Unassembled WGS sequence"/>
</dbReference>
<evidence type="ECO:0000313" key="2">
    <source>
        <dbReference type="Proteomes" id="UP000266841"/>
    </source>
</evidence>
<dbReference type="eggNOG" id="ENOG502RWHJ">
    <property type="taxonomic scope" value="Eukaryota"/>
</dbReference>
<dbReference type="EMBL" id="AGNL01010149">
    <property type="protein sequence ID" value="EJK69382.1"/>
    <property type="molecule type" value="Genomic_DNA"/>
</dbReference>
<name>K0TFS7_THAOC</name>
<protein>
    <submittedName>
        <fullName evidence="1">Uncharacterized protein</fullName>
    </submittedName>
</protein>
<dbReference type="InterPro" id="IPR040456">
    <property type="entry name" value="RNase_H2_suB"/>
</dbReference>
<gene>
    <name evidence="1" type="ORF">THAOC_09367</name>
</gene>
<accession>K0TFS7</accession>
<reference evidence="1 2" key="1">
    <citation type="journal article" date="2012" name="Genome Biol.">
        <title>Genome and low-iron response of an oceanic diatom adapted to chronic iron limitation.</title>
        <authorList>
            <person name="Lommer M."/>
            <person name="Specht M."/>
            <person name="Roy A.S."/>
            <person name="Kraemer L."/>
            <person name="Andreson R."/>
            <person name="Gutowska M.A."/>
            <person name="Wolf J."/>
            <person name="Bergner S.V."/>
            <person name="Schilhabel M.B."/>
            <person name="Klostermeier U.C."/>
            <person name="Beiko R.G."/>
            <person name="Rosenstiel P."/>
            <person name="Hippler M."/>
            <person name="Laroche J."/>
        </authorList>
    </citation>
    <scope>NUCLEOTIDE SEQUENCE [LARGE SCALE GENOMIC DNA]</scope>
    <source>
        <strain evidence="1 2">CCMP1005</strain>
    </source>
</reference>
<evidence type="ECO:0000313" key="1">
    <source>
        <dbReference type="EMBL" id="EJK69382.1"/>
    </source>
</evidence>
<dbReference type="OrthoDB" id="29098at2759"/>
<organism evidence="1 2">
    <name type="scientific">Thalassiosira oceanica</name>
    <name type="common">Marine diatom</name>
    <dbReference type="NCBI Taxonomy" id="159749"/>
    <lineage>
        <taxon>Eukaryota</taxon>
        <taxon>Sar</taxon>
        <taxon>Stramenopiles</taxon>
        <taxon>Ochrophyta</taxon>
        <taxon>Bacillariophyta</taxon>
        <taxon>Coscinodiscophyceae</taxon>
        <taxon>Thalassiosirophycidae</taxon>
        <taxon>Thalassiosirales</taxon>
        <taxon>Thalassiosiraceae</taxon>
        <taxon>Thalassiosira</taxon>
    </lineage>
</organism>
<dbReference type="AlphaFoldDB" id="K0TFS7"/>
<dbReference type="GO" id="GO:0005654">
    <property type="term" value="C:nucleoplasm"/>
    <property type="evidence" value="ECO:0007669"/>
    <property type="project" value="TreeGrafter"/>
</dbReference>
<dbReference type="PANTHER" id="PTHR13383:SF11">
    <property type="entry name" value="RIBONUCLEASE H2 SUBUNIT B"/>
    <property type="match status" value="1"/>
</dbReference>
<dbReference type="Gene3D" id="1.10.20.120">
    <property type="match status" value="1"/>
</dbReference>
<proteinExistence type="predicted"/>
<dbReference type="GO" id="GO:0032299">
    <property type="term" value="C:ribonuclease H2 complex"/>
    <property type="evidence" value="ECO:0007669"/>
    <property type="project" value="InterPro"/>
</dbReference>
<dbReference type="GO" id="GO:0006401">
    <property type="term" value="P:RNA catabolic process"/>
    <property type="evidence" value="ECO:0007669"/>
    <property type="project" value="TreeGrafter"/>
</dbReference>
<keyword evidence="2" id="KW-1185">Reference proteome</keyword>
<sequence>MAAVALICRAPSKFSVGTVTLADPGDDGNDREYLVVDCVRGEPCSSSSMCSTANLVSIHETQAVAPSNGKYSSHFVGSRIISNPALHVSSRVDPLFFALEHFQRRLAREDSKLETFQPYDQALEGMNSLILHALGLDPNLVVHGLSGPGQLLHICDATDICGADLILIKFSRQRTTAWLKMKYENALVAVRKRVVERKRWESHRASELTNLRGGSGAFSSNFALEEDTPRMEASGAKGLVVDDEIKLTCWEDTQIKIEALQLICDYLPAYWKIKLREVVGVKAEGNEQKWEPTKAGKRTRESWEGAVGQSDSEALVAFSQGHGSAGSKAVTPGAEKKCVKNAQSHGLKRLAKVNKKGMKSLSTFFGAKKKN</sequence>